<evidence type="ECO:0000256" key="2">
    <source>
        <dbReference type="SAM" id="MobiDB-lite"/>
    </source>
</evidence>
<comment type="caution">
    <text evidence="4">The sequence shown here is derived from an EMBL/GenBank/DDBJ whole genome shotgun (WGS) entry which is preliminary data.</text>
</comment>
<reference evidence="4 5" key="1">
    <citation type="submission" date="2020-08" db="EMBL/GenBank/DDBJ databases">
        <title>Genomic Encyclopedia of Type Strains, Phase IV (KMG-V): Genome sequencing to study the core and pangenomes of soil and plant-associated prokaryotes.</title>
        <authorList>
            <person name="Whitman W."/>
        </authorList>
    </citation>
    <scope>NUCLEOTIDE SEQUENCE [LARGE SCALE GENOMIC DNA]</scope>
    <source>
        <strain evidence="4 5">X5P3</strain>
    </source>
</reference>
<evidence type="ECO:0000313" key="5">
    <source>
        <dbReference type="Proteomes" id="UP000584867"/>
    </source>
</evidence>
<dbReference type="AlphaFoldDB" id="A0A7W7ZU12"/>
<dbReference type="InterPro" id="IPR024455">
    <property type="entry name" value="Phage_capsid"/>
</dbReference>
<evidence type="ECO:0000313" key="4">
    <source>
        <dbReference type="EMBL" id="MBB5066150.1"/>
    </source>
</evidence>
<accession>A0A7W7ZU12</accession>
<dbReference type="InterPro" id="IPR054612">
    <property type="entry name" value="Phage_capsid-like_C"/>
</dbReference>
<dbReference type="RefSeq" id="WP_184259448.1">
    <property type="nucleotide sequence ID" value="NZ_JACHIO010000024.1"/>
</dbReference>
<sequence length="386" mass="41214">MSIALLQEKRNKLMADSGAILANENSTTEQLASADTMLTEATGLEKRIASLKTIEAHEAEQRAFQPAERPSAEQTNGDQRTRLNHALRSFMLTNQIPTEYRDVLTTSTSGAAVIPQLMNPELVTAMREFAPVLQIVDNRVTDNNGAPMKMSLVNYTSTLLPLVAEGTAFPEIDPAFTSTIVSVDKLGGIVKLSAEELADSKFDLPTWLTQQWANVVGVSLEHYVTLGNASNIAGFTALAGAGAETATAGVIAYPDIAALYGSVTAAYARNGSWQMSTSTRAALMGLTATTGTPIFDANPAGNPFTTIFGRPVIINDSLPALATGNKAILFGDFQLGYLLRTDGLPTIKRLDERFADTDEVGFIIRTRVGGVSKNAGISPFNALLIR</sequence>
<evidence type="ECO:0000259" key="3">
    <source>
        <dbReference type="Pfam" id="PF05065"/>
    </source>
</evidence>
<protein>
    <submittedName>
        <fullName evidence="4">HK97 family phage major capsid protein</fullName>
    </submittedName>
</protein>
<comment type="subcellular location">
    <subcellularLocation>
        <location evidence="1">Virion</location>
    </subcellularLocation>
</comment>
<dbReference type="Gene3D" id="3.30.2320.10">
    <property type="entry name" value="hypothetical protein PF0899 domain"/>
    <property type="match status" value="1"/>
</dbReference>
<dbReference type="Proteomes" id="UP000584867">
    <property type="component" value="Unassembled WGS sequence"/>
</dbReference>
<proteinExistence type="predicted"/>
<dbReference type="SUPFAM" id="SSF56563">
    <property type="entry name" value="Major capsid protein gp5"/>
    <property type="match status" value="1"/>
</dbReference>
<dbReference type="Pfam" id="PF05065">
    <property type="entry name" value="Phage_capsid"/>
    <property type="match status" value="1"/>
</dbReference>
<dbReference type="EMBL" id="JACHIO010000024">
    <property type="protein sequence ID" value="MBB5066150.1"/>
    <property type="molecule type" value="Genomic_DNA"/>
</dbReference>
<dbReference type="Gene3D" id="3.30.2400.10">
    <property type="entry name" value="Major capsid protein gp5"/>
    <property type="match status" value="1"/>
</dbReference>
<name>A0A7W7ZU12_9BACT</name>
<dbReference type="NCBIfam" id="TIGR01554">
    <property type="entry name" value="major_cap_HK97"/>
    <property type="match status" value="1"/>
</dbReference>
<evidence type="ECO:0000256" key="1">
    <source>
        <dbReference type="ARBA" id="ARBA00004328"/>
    </source>
</evidence>
<feature type="domain" description="Phage capsid-like C-terminal" evidence="3">
    <location>
        <begin position="110"/>
        <end position="371"/>
    </location>
</feature>
<feature type="region of interest" description="Disordered" evidence="2">
    <location>
        <begin position="59"/>
        <end position="78"/>
    </location>
</feature>
<gene>
    <name evidence="4" type="ORF">HDF15_004524</name>
</gene>
<organism evidence="4 5">
    <name type="scientific">Granulicella mallensis</name>
    <dbReference type="NCBI Taxonomy" id="940614"/>
    <lineage>
        <taxon>Bacteria</taxon>
        <taxon>Pseudomonadati</taxon>
        <taxon>Acidobacteriota</taxon>
        <taxon>Terriglobia</taxon>
        <taxon>Terriglobales</taxon>
        <taxon>Acidobacteriaceae</taxon>
        <taxon>Granulicella</taxon>
    </lineage>
</organism>